<organism evidence="1 2">
    <name type="scientific">Ensete ventricosum</name>
    <name type="common">Abyssinian banana</name>
    <name type="synonym">Musa ensete</name>
    <dbReference type="NCBI Taxonomy" id="4639"/>
    <lineage>
        <taxon>Eukaryota</taxon>
        <taxon>Viridiplantae</taxon>
        <taxon>Streptophyta</taxon>
        <taxon>Embryophyta</taxon>
        <taxon>Tracheophyta</taxon>
        <taxon>Spermatophyta</taxon>
        <taxon>Magnoliopsida</taxon>
        <taxon>Liliopsida</taxon>
        <taxon>Zingiberales</taxon>
        <taxon>Musaceae</taxon>
        <taxon>Ensete</taxon>
    </lineage>
</organism>
<dbReference type="AlphaFoldDB" id="A0AAV8R5Z3"/>
<dbReference type="EMBL" id="JAQQAF010000004">
    <property type="protein sequence ID" value="KAJ8493923.1"/>
    <property type="molecule type" value="Genomic_DNA"/>
</dbReference>
<protein>
    <submittedName>
        <fullName evidence="1">Uncharacterized protein</fullName>
    </submittedName>
</protein>
<accession>A0AAV8R5Z3</accession>
<evidence type="ECO:0000313" key="1">
    <source>
        <dbReference type="EMBL" id="KAJ8493923.1"/>
    </source>
</evidence>
<comment type="caution">
    <text evidence="1">The sequence shown here is derived from an EMBL/GenBank/DDBJ whole genome shotgun (WGS) entry which is preliminary data.</text>
</comment>
<gene>
    <name evidence="1" type="ORF">OPV22_015644</name>
</gene>
<evidence type="ECO:0000313" key="2">
    <source>
        <dbReference type="Proteomes" id="UP001222027"/>
    </source>
</evidence>
<keyword evidence="2" id="KW-1185">Reference proteome</keyword>
<reference evidence="1 2" key="1">
    <citation type="submission" date="2022-12" db="EMBL/GenBank/DDBJ databases">
        <title>Chromosome-scale assembly of the Ensete ventricosum genome.</title>
        <authorList>
            <person name="Dussert Y."/>
            <person name="Stocks J."/>
            <person name="Wendawek A."/>
            <person name="Woldeyes F."/>
            <person name="Nichols R.A."/>
            <person name="Borrell J.S."/>
        </authorList>
    </citation>
    <scope>NUCLEOTIDE SEQUENCE [LARGE SCALE GENOMIC DNA]</scope>
    <source>
        <strain evidence="2">cv. Maze</strain>
        <tissue evidence="1">Seeds</tissue>
    </source>
</reference>
<dbReference type="Proteomes" id="UP001222027">
    <property type="component" value="Unassembled WGS sequence"/>
</dbReference>
<proteinExistence type="predicted"/>
<name>A0AAV8R5Z3_ENSVE</name>
<sequence>MWSVICSCLILILPRRRRRTPLRLPRGSSIETDGKEQEDGAVARPEAVLLRRTLRFLVDVDRDLLLFRA</sequence>